<proteinExistence type="predicted"/>
<keyword evidence="2" id="KW-1185">Reference proteome</keyword>
<accession>A0ABM4CVH3</accession>
<reference evidence="3" key="1">
    <citation type="submission" date="2025-08" db="UniProtKB">
        <authorList>
            <consortium name="RefSeq"/>
        </authorList>
    </citation>
    <scope>IDENTIFICATION</scope>
</reference>
<evidence type="ECO:0000313" key="2">
    <source>
        <dbReference type="Proteomes" id="UP001652625"/>
    </source>
</evidence>
<feature type="transmembrane region" description="Helical" evidence="1">
    <location>
        <begin position="78"/>
        <end position="99"/>
    </location>
</feature>
<dbReference type="PANTHER" id="PTHR12242">
    <property type="entry name" value="OS02G0130600 PROTEIN-RELATED"/>
    <property type="match status" value="1"/>
</dbReference>
<feature type="transmembrane region" description="Helical" evidence="1">
    <location>
        <begin position="183"/>
        <end position="203"/>
    </location>
</feature>
<keyword evidence="1" id="KW-0812">Transmembrane</keyword>
<name>A0ABM4CVH3_HYDVU</name>
<gene>
    <name evidence="3" type="primary">LOC100206519</name>
</gene>
<dbReference type="Pfam" id="PF21534">
    <property type="entry name" value="Rost"/>
    <property type="match status" value="1"/>
</dbReference>
<dbReference type="RefSeq" id="XP_065665941.1">
    <property type="nucleotide sequence ID" value="XM_065809869.1"/>
</dbReference>
<dbReference type="GeneID" id="100206519"/>
<keyword evidence="1" id="KW-0472">Membrane</keyword>
<keyword evidence="1" id="KW-1133">Transmembrane helix</keyword>
<organism evidence="2 3">
    <name type="scientific">Hydra vulgaris</name>
    <name type="common">Hydra</name>
    <name type="synonym">Hydra attenuata</name>
    <dbReference type="NCBI Taxonomy" id="6087"/>
    <lineage>
        <taxon>Eukaryota</taxon>
        <taxon>Metazoa</taxon>
        <taxon>Cnidaria</taxon>
        <taxon>Hydrozoa</taxon>
        <taxon>Hydroidolina</taxon>
        <taxon>Anthoathecata</taxon>
        <taxon>Aplanulata</taxon>
        <taxon>Hydridae</taxon>
        <taxon>Hydra</taxon>
    </lineage>
</organism>
<sequence>MSQKNLSFKNEFCKKKFGFTLFFGESKMAFVSSKIALIRPSMVLVYRLIVSTYLLFMIVLSMSWRGSVFKWLTYMTSINYIVVFFYFVSALIASSSALFRNKVEGAKNSLEFSLETKKALKKNGVKNRGEDLNGVTVDSIISGIEENYTKRMSVVSVQVNQTTQRAQSNQCENNLPTINKVHWFFSALTLNMSLIVTLVYWLLLFRTDRLPTPLAWFLNIDRHLIMLVWVIIDHIITKIPVRILHFVYPSTLFLLYNIFNIVYTKLTKIIIYPIVNIDKEPVMTVGLVLAASFLCVPIVQVFLYLIIYRLREKLL</sequence>
<evidence type="ECO:0000256" key="1">
    <source>
        <dbReference type="SAM" id="Phobius"/>
    </source>
</evidence>
<feature type="transmembrane region" description="Helical" evidence="1">
    <location>
        <begin position="215"/>
        <end position="236"/>
    </location>
</feature>
<dbReference type="InterPro" id="IPR049352">
    <property type="entry name" value="Rost"/>
</dbReference>
<dbReference type="PANTHER" id="PTHR12242:SF1">
    <property type="entry name" value="MYND-TYPE DOMAIN-CONTAINING PROTEIN"/>
    <property type="match status" value="1"/>
</dbReference>
<protein>
    <submittedName>
        <fullName evidence="3">Uncharacterized protein LOC100206519</fullName>
    </submittedName>
</protein>
<feature type="transmembrane region" description="Helical" evidence="1">
    <location>
        <begin position="44"/>
        <end position="66"/>
    </location>
</feature>
<feature type="transmembrane region" description="Helical" evidence="1">
    <location>
        <begin position="283"/>
        <end position="307"/>
    </location>
</feature>
<evidence type="ECO:0000313" key="3">
    <source>
        <dbReference type="RefSeq" id="XP_065665941.1"/>
    </source>
</evidence>
<dbReference type="Proteomes" id="UP001652625">
    <property type="component" value="Chromosome 11"/>
</dbReference>